<protein>
    <submittedName>
        <fullName evidence="2">Uncharacterized protein</fullName>
    </submittedName>
</protein>
<evidence type="ECO:0000313" key="3">
    <source>
        <dbReference type="Proteomes" id="UP001295423"/>
    </source>
</evidence>
<gene>
    <name evidence="2" type="ORF">CYCCA115_LOCUS20639</name>
</gene>
<name>A0AAD2G650_9STRA</name>
<sequence length="599" mass="67141">MDLALSFRDLTPLSLGNHPVDMSKFAGKFADKIVEVDRLDLIDVIELRSLIGEVNWFVGATNRRYSENITMINSKLDAIALAVSMLERSIEGNNTEIEKATGYTTVYDGLLGLHRELELFRCKGVEIISRFSAIQNAGLETLESRVCEMQIATKDLKESSDYIKSSLELSMGTLCDHILPGLIRMKEEFYEDPGQSLAQRVQSLEKVPAPLALGGTSLFGSVDTSKLVVIQNCEEQKGILARIEGLEKENASLKQEIAELESRVTTQQEGTVPLPPLILDSLSSLQERLANWELNTQKGKVSVAGCEFGGVQDCKRFLHTRMDLDGSSVWFVGHDVVSLVNCVTKEGKASAIDDVLARDHHAIRGGFDNMLMASVYASMRKAIPIPLAGTSSRHSLPRISSFEKWDRQYGRQGIQFEISQGVDQEVSKTIGWLIRPMSPHHQDALAVLTALTMEARNHWLAIANFLTSQRTICLRQCEDAEEAWRFPCEVIKAVFVELHRVWSMGLMRPSLKKLSIHDAAEMMWGILRCHKLMNEFVSHKFLGHPKLLIFSLNHLSRLKVRLKDLQPMKQQAGQLQLEMGAMLEELDKKEDKLGDNDVV</sequence>
<organism evidence="2 3">
    <name type="scientific">Cylindrotheca closterium</name>
    <dbReference type="NCBI Taxonomy" id="2856"/>
    <lineage>
        <taxon>Eukaryota</taxon>
        <taxon>Sar</taxon>
        <taxon>Stramenopiles</taxon>
        <taxon>Ochrophyta</taxon>
        <taxon>Bacillariophyta</taxon>
        <taxon>Bacillariophyceae</taxon>
        <taxon>Bacillariophycidae</taxon>
        <taxon>Bacillariales</taxon>
        <taxon>Bacillariaceae</taxon>
        <taxon>Cylindrotheca</taxon>
    </lineage>
</organism>
<accession>A0AAD2G650</accession>
<evidence type="ECO:0000313" key="2">
    <source>
        <dbReference type="EMBL" id="CAJ1964453.1"/>
    </source>
</evidence>
<keyword evidence="1" id="KW-0175">Coiled coil</keyword>
<dbReference type="EMBL" id="CAKOGP040002186">
    <property type="protein sequence ID" value="CAJ1964453.1"/>
    <property type="molecule type" value="Genomic_DNA"/>
</dbReference>
<dbReference type="Proteomes" id="UP001295423">
    <property type="component" value="Unassembled WGS sequence"/>
</dbReference>
<comment type="caution">
    <text evidence="2">The sequence shown here is derived from an EMBL/GenBank/DDBJ whole genome shotgun (WGS) entry which is preliminary data.</text>
</comment>
<evidence type="ECO:0000256" key="1">
    <source>
        <dbReference type="SAM" id="Coils"/>
    </source>
</evidence>
<dbReference type="AlphaFoldDB" id="A0AAD2G650"/>
<keyword evidence="3" id="KW-1185">Reference proteome</keyword>
<reference evidence="2" key="1">
    <citation type="submission" date="2023-08" db="EMBL/GenBank/DDBJ databases">
        <authorList>
            <person name="Audoor S."/>
            <person name="Bilcke G."/>
        </authorList>
    </citation>
    <scope>NUCLEOTIDE SEQUENCE</scope>
</reference>
<proteinExistence type="predicted"/>
<feature type="coiled-coil region" evidence="1">
    <location>
        <begin position="236"/>
        <end position="270"/>
    </location>
</feature>